<dbReference type="Pfam" id="PF13847">
    <property type="entry name" value="Methyltransf_31"/>
    <property type="match status" value="1"/>
</dbReference>
<dbReference type="GO" id="GO:0032259">
    <property type="term" value="P:methylation"/>
    <property type="evidence" value="ECO:0007669"/>
    <property type="project" value="UniProtKB-KW"/>
</dbReference>
<evidence type="ECO:0008006" key="12">
    <source>
        <dbReference type="Google" id="ProtNLM"/>
    </source>
</evidence>
<protein>
    <recommendedName>
        <fullName evidence="12">PUA domain-containing protein</fullName>
    </recommendedName>
</protein>
<dbReference type="GO" id="GO:0008168">
    <property type="term" value="F:methyltransferase activity"/>
    <property type="evidence" value="ECO:0007669"/>
    <property type="project" value="UniProtKB-KW"/>
</dbReference>
<dbReference type="SUPFAM" id="SSF53335">
    <property type="entry name" value="S-adenosyl-L-methionine-dependent methyltransferases"/>
    <property type="match status" value="1"/>
</dbReference>
<keyword evidence="11" id="KW-1185">Reference proteome</keyword>
<keyword evidence="3" id="KW-0489">Methyltransferase</keyword>
<dbReference type="InterPro" id="IPR029063">
    <property type="entry name" value="SAM-dependent_MTases_sf"/>
</dbReference>
<dbReference type="InterPro" id="IPR041532">
    <property type="entry name" value="RlmI-like_PUA"/>
</dbReference>
<dbReference type="InterPro" id="IPR025714">
    <property type="entry name" value="Methyltranfer_dom"/>
</dbReference>
<feature type="domain" description="RlmI-like PUA" evidence="9">
    <location>
        <begin position="25"/>
        <end position="86"/>
    </location>
</feature>
<dbReference type="Gene3D" id="3.40.50.150">
    <property type="entry name" value="Vaccinia Virus protein VP39"/>
    <property type="match status" value="1"/>
</dbReference>
<comment type="similarity">
    <text evidence="6">Belongs to the methyltransferase superfamily. RlmI family.</text>
</comment>
<dbReference type="CDD" id="cd11572">
    <property type="entry name" value="RlmI_M_like"/>
    <property type="match status" value="1"/>
</dbReference>
<proteinExistence type="inferred from homology"/>
<dbReference type="Proteomes" id="UP001515480">
    <property type="component" value="Unassembled WGS sequence"/>
</dbReference>
<dbReference type="InterPro" id="IPR036974">
    <property type="entry name" value="PUA_sf"/>
</dbReference>
<dbReference type="Gene3D" id="3.30.750.80">
    <property type="entry name" value="RNA methyltransferase domain (HRMD) like"/>
    <property type="match status" value="1"/>
</dbReference>
<evidence type="ECO:0000313" key="10">
    <source>
        <dbReference type="EMBL" id="KAL1503923.1"/>
    </source>
</evidence>
<dbReference type="Pfam" id="PF17785">
    <property type="entry name" value="PUA_3"/>
    <property type="match status" value="1"/>
</dbReference>
<feature type="signal peptide" evidence="7">
    <location>
        <begin position="1"/>
        <end position="21"/>
    </location>
</feature>
<evidence type="ECO:0000313" key="11">
    <source>
        <dbReference type="Proteomes" id="UP001515480"/>
    </source>
</evidence>
<sequence>MRWLRSRQLALLCSLAGTSAAVGVVRVIGNKARLFKAGQPLVYAGAVHTVQQPPAAGGVVDVTDGAGEPIGWGVWNGASLYRVRLLALAHEGLEHRCVATLLRARLREAAQRREACGLPSERTSAFRLVNGEGDRLSGLTVDLFGRVAVAVSSALWLELRREAVEAALLALPDVDAVVWRRSEARLKQDGWQEEVVEEADGKGDVKGDVKGEVEVKENGLSFLVAPVLGQKSGFYCDQRDNRAMFAEFCEGKRMLDLFCYSGGFSLAAARAGASACVGVDSSEFAISAALGNAQLNGLSHSCEFTKSDVIAFLKETEEGSFDLVVCDPPKLAPSVKDLTRATRKYKQINGLAMRALKKGGLMLSCTCSAAMTQSGTFVKMLHEAATAQGRTITVLKTTGAAADHVVHPCCPENNYLTAVLIHVG</sequence>
<comment type="caution">
    <text evidence="10">The sequence shown here is derived from an EMBL/GenBank/DDBJ whole genome shotgun (WGS) entry which is preliminary data.</text>
</comment>
<evidence type="ECO:0000256" key="6">
    <source>
        <dbReference type="ARBA" id="ARBA00038091"/>
    </source>
</evidence>
<dbReference type="GO" id="GO:0005737">
    <property type="term" value="C:cytoplasm"/>
    <property type="evidence" value="ECO:0007669"/>
    <property type="project" value="UniProtKB-SubCell"/>
</dbReference>
<dbReference type="AlphaFoldDB" id="A0AB34IRP2"/>
<keyword evidence="5" id="KW-0949">S-adenosyl-L-methionine</keyword>
<reference evidence="10 11" key="1">
    <citation type="journal article" date="2024" name="Science">
        <title>Giant polyketide synthase enzymes in the biosynthesis of giant marine polyether toxins.</title>
        <authorList>
            <person name="Fallon T.R."/>
            <person name="Shende V.V."/>
            <person name="Wierzbicki I.H."/>
            <person name="Pendleton A.L."/>
            <person name="Watervoot N.F."/>
            <person name="Auber R.P."/>
            <person name="Gonzalez D.J."/>
            <person name="Wisecaver J.H."/>
            <person name="Moore B.S."/>
        </authorList>
    </citation>
    <scope>NUCLEOTIDE SEQUENCE [LARGE SCALE GENOMIC DNA]</scope>
    <source>
        <strain evidence="10 11">12B1</strain>
    </source>
</reference>
<dbReference type="SUPFAM" id="SSF88697">
    <property type="entry name" value="PUA domain-like"/>
    <property type="match status" value="1"/>
</dbReference>
<keyword evidence="4" id="KW-0808">Transferase</keyword>
<evidence type="ECO:0000256" key="3">
    <source>
        <dbReference type="ARBA" id="ARBA00022603"/>
    </source>
</evidence>
<dbReference type="CDD" id="cd21153">
    <property type="entry name" value="PUA_RlmI"/>
    <property type="match status" value="1"/>
</dbReference>
<name>A0AB34IRP2_PRYPA</name>
<organism evidence="10 11">
    <name type="scientific">Prymnesium parvum</name>
    <name type="common">Toxic golden alga</name>
    <dbReference type="NCBI Taxonomy" id="97485"/>
    <lineage>
        <taxon>Eukaryota</taxon>
        <taxon>Haptista</taxon>
        <taxon>Haptophyta</taxon>
        <taxon>Prymnesiophyceae</taxon>
        <taxon>Prymnesiales</taxon>
        <taxon>Prymnesiaceae</taxon>
        <taxon>Prymnesium</taxon>
    </lineage>
</organism>
<dbReference type="InterPro" id="IPR015947">
    <property type="entry name" value="PUA-like_sf"/>
</dbReference>
<evidence type="ECO:0000256" key="4">
    <source>
        <dbReference type="ARBA" id="ARBA00022679"/>
    </source>
</evidence>
<dbReference type="PANTHER" id="PTHR42873:SF1">
    <property type="entry name" value="S-ADENOSYLMETHIONINE-DEPENDENT METHYLTRANSFERASE DOMAIN-CONTAINING PROTEIN"/>
    <property type="match status" value="1"/>
</dbReference>
<comment type="subcellular location">
    <subcellularLocation>
        <location evidence="1">Cytoplasm</location>
    </subcellularLocation>
</comment>
<dbReference type="PANTHER" id="PTHR42873">
    <property type="entry name" value="RIBOSOMAL RNA LARGE SUBUNIT METHYLTRANSFERASE"/>
    <property type="match status" value="1"/>
</dbReference>
<dbReference type="GO" id="GO:0003723">
    <property type="term" value="F:RNA binding"/>
    <property type="evidence" value="ECO:0007669"/>
    <property type="project" value="InterPro"/>
</dbReference>
<keyword evidence="2" id="KW-0963">Cytoplasm</keyword>
<feature type="chain" id="PRO_5044326623" description="PUA domain-containing protein" evidence="7">
    <location>
        <begin position="22"/>
        <end position="424"/>
    </location>
</feature>
<evidence type="ECO:0000256" key="7">
    <source>
        <dbReference type="SAM" id="SignalP"/>
    </source>
</evidence>
<evidence type="ECO:0000259" key="9">
    <source>
        <dbReference type="Pfam" id="PF17785"/>
    </source>
</evidence>
<dbReference type="EMBL" id="JBGBPQ010000021">
    <property type="protein sequence ID" value="KAL1503923.1"/>
    <property type="molecule type" value="Genomic_DNA"/>
</dbReference>
<gene>
    <name evidence="10" type="ORF">AB1Y20_012384</name>
</gene>
<feature type="domain" description="Methyltransferase" evidence="8">
    <location>
        <begin position="251"/>
        <end position="383"/>
    </location>
</feature>
<evidence type="ECO:0000256" key="1">
    <source>
        <dbReference type="ARBA" id="ARBA00004496"/>
    </source>
</evidence>
<dbReference type="Gene3D" id="2.30.130.10">
    <property type="entry name" value="PUA domain"/>
    <property type="match status" value="1"/>
</dbReference>
<dbReference type="CDD" id="cd02440">
    <property type="entry name" value="AdoMet_MTases"/>
    <property type="match status" value="1"/>
</dbReference>
<evidence type="ECO:0000256" key="2">
    <source>
        <dbReference type="ARBA" id="ARBA00022490"/>
    </source>
</evidence>
<accession>A0AB34IRP2</accession>
<evidence type="ECO:0000259" key="8">
    <source>
        <dbReference type="Pfam" id="PF13847"/>
    </source>
</evidence>
<keyword evidence="7" id="KW-0732">Signal</keyword>
<evidence type="ECO:0000256" key="5">
    <source>
        <dbReference type="ARBA" id="ARBA00022691"/>
    </source>
</evidence>